<evidence type="ECO:0000313" key="1">
    <source>
        <dbReference type="EMBL" id="SEP28429.1"/>
    </source>
</evidence>
<dbReference type="InterPro" id="IPR008183">
    <property type="entry name" value="Aldose_1/G6P_1-epimerase"/>
</dbReference>
<dbReference type="OrthoDB" id="4739604at2"/>
<dbReference type="InterPro" id="IPR014718">
    <property type="entry name" value="GH-type_carb-bd"/>
</dbReference>
<name>A0A1H8WLF5_9PSEU</name>
<dbReference type="GO" id="GO:0030246">
    <property type="term" value="F:carbohydrate binding"/>
    <property type="evidence" value="ECO:0007669"/>
    <property type="project" value="InterPro"/>
</dbReference>
<keyword evidence="2" id="KW-1185">Reference proteome</keyword>
<dbReference type="CDD" id="cd09022">
    <property type="entry name" value="Aldose_epim_Ec_YihR"/>
    <property type="match status" value="1"/>
</dbReference>
<dbReference type="GO" id="GO:0033499">
    <property type="term" value="P:galactose catabolic process via UDP-galactose, Leloir pathway"/>
    <property type="evidence" value="ECO:0007669"/>
    <property type="project" value="TreeGrafter"/>
</dbReference>
<sequence>MANPTGEQFEITRGNARAVVTEIGAGLRVFEVGGVPYVEEFEADEKSPKGLGQVLLPWPNRTKGGLWEFQGEPQQLEITEEARGNAIHGLTRHLEWELVEHAESSITLAVDVEVQPGWPVPLRATITYELAPRELTITHEIRNEGEQPIGVGLGTHPYFRIGDAPTDELTLTLPATRVRPYLADEQMPYAEEEDVEGTEYDFRGGRLLKGVDLDTAFGGLTPAEDGTHHVELSHGEQRLLVWTGPDFHWAQVFTPDELVGRGRAVAIEPMTCPADALNTGTDLIELEPATSWSGSWGIRVP</sequence>
<dbReference type="EMBL" id="FOEF01000005">
    <property type="protein sequence ID" value="SEP28429.1"/>
    <property type="molecule type" value="Genomic_DNA"/>
</dbReference>
<dbReference type="PANTHER" id="PTHR10091">
    <property type="entry name" value="ALDOSE-1-EPIMERASE"/>
    <property type="match status" value="1"/>
</dbReference>
<accession>A0A1H8WLF5</accession>
<gene>
    <name evidence="1" type="ORF">SAMN04489732_105305</name>
</gene>
<dbReference type="STRING" id="394193.SAMN04489732_105305"/>
<dbReference type="Proteomes" id="UP000198582">
    <property type="component" value="Unassembled WGS sequence"/>
</dbReference>
<dbReference type="GO" id="GO:0006006">
    <property type="term" value="P:glucose metabolic process"/>
    <property type="evidence" value="ECO:0007669"/>
    <property type="project" value="TreeGrafter"/>
</dbReference>
<reference evidence="1 2" key="1">
    <citation type="submission" date="2016-10" db="EMBL/GenBank/DDBJ databases">
        <authorList>
            <person name="de Groot N.N."/>
        </authorList>
    </citation>
    <scope>NUCLEOTIDE SEQUENCE [LARGE SCALE GENOMIC DNA]</scope>
    <source>
        <strain evidence="1 2">DSM 44993</strain>
    </source>
</reference>
<dbReference type="GO" id="GO:0004034">
    <property type="term" value="F:aldose 1-epimerase activity"/>
    <property type="evidence" value="ECO:0007669"/>
    <property type="project" value="TreeGrafter"/>
</dbReference>
<dbReference type="RefSeq" id="WP_091617374.1">
    <property type="nucleotide sequence ID" value="NZ_FOEF01000005.1"/>
</dbReference>
<proteinExistence type="predicted"/>
<evidence type="ECO:0000313" key="2">
    <source>
        <dbReference type="Proteomes" id="UP000198582"/>
    </source>
</evidence>
<dbReference type="PANTHER" id="PTHR10091:SF0">
    <property type="entry name" value="GALACTOSE MUTAROTASE"/>
    <property type="match status" value="1"/>
</dbReference>
<organism evidence="1 2">
    <name type="scientific">Amycolatopsis saalfeldensis</name>
    <dbReference type="NCBI Taxonomy" id="394193"/>
    <lineage>
        <taxon>Bacteria</taxon>
        <taxon>Bacillati</taxon>
        <taxon>Actinomycetota</taxon>
        <taxon>Actinomycetes</taxon>
        <taxon>Pseudonocardiales</taxon>
        <taxon>Pseudonocardiaceae</taxon>
        <taxon>Amycolatopsis</taxon>
    </lineage>
</organism>
<dbReference type="Pfam" id="PF01263">
    <property type="entry name" value="Aldose_epim"/>
    <property type="match status" value="1"/>
</dbReference>
<dbReference type="InterPro" id="IPR011013">
    <property type="entry name" value="Gal_mutarotase_sf_dom"/>
</dbReference>
<dbReference type="AlphaFoldDB" id="A0A1H8WLF5"/>
<protein>
    <submittedName>
        <fullName evidence="1">Aldose 1-epimerase</fullName>
    </submittedName>
</protein>
<dbReference type="Gene3D" id="2.70.98.10">
    <property type="match status" value="1"/>
</dbReference>
<dbReference type="SUPFAM" id="SSF74650">
    <property type="entry name" value="Galactose mutarotase-like"/>
    <property type="match status" value="1"/>
</dbReference>
<dbReference type="InterPro" id="IPR037480">
    <property type="entry name" value="YihR-like"/>
</dbReference>